<dbReference type="EMBL" id="VSSQ01028863">
    <property type="protein sequence ID" value="MPM78755.1"/>
    <property type="molecule type" value="Genomic_DNA"/>
</dbReference>
<reference evidence="1" key="1">
    <citation type="submission" date="2019-08" db="EMBL/GenBank/DDBJ databases">
        <authorList>
            <person name="Kucharzyk K."/>
            <person name="Murdoch R.W."/>
            <person name="Higgins S."/>
            <person name="Loffler F."/>
        </authorList>
    </citation>
    <scope>NUCLEOTIDE SEQUENCE</scope>
</reference>
<proteinExistence type="predicted"/>
<evidence type="ECO:0000313" key="1">
    <source>
        <dbReference type="EMBL" id="MPM78755.1"/>
    </source>
</evidence>
<protein>
    <submittedName>
        <fullName evidence="1">Uncharacterized protein</fullName>
    </submittedName>
</protein>
<name>A0A645CPD5_9ZZZZ</name>
<organism evidence="1">
    <name type="scientific">bioreactor metagenome</name>
    <dbReference type="NCBI Taxonomy" id="1076179"/>
    <lineage>
        <taxon>unclassified sequences</taxon>
        <taxon>metagenomes</taxon>
        <taxon>ecological metagenomes</taxon>
    </lineage>
</organism>
<sequence length="127" mass="14418">MGNRHQWFDAVFRQFIEDVIVKGQAHFVRFQFIAIRENPRPSDRHPEHPEAHFGEQSDIFLVAVIEIDADMRRVIVADTGEAFGKVARAGQLVDDRRTFPISVPTSFKLVGGCGAAPEETFWKSFTC</sequence>
<gene>
    <name evidence="1" type="ORF">SDC9_125766</name>
</gene>
<comment type="caution">
    <text evidence="1">The sequence shown here is derived from an EMBL/GenBank/DDBJ whole genome shotgun (WGS) entry which is preliminary data.</text>
</comment>
<dbReference type="AlphaFoldDB" id="A0A645CPD5"/>
<accession>A0A645CPD5</accession>